<feature type="transmembrane region" description="Helical" evidence="8">
    <location>
        <begin position="53"/>
        <end position="71"/>
    </location>
</feature>
<keyword evidence="5 8" id="KW-1133">Transmembrane helix</keyword>
<evidence type="ECO:0000256" key="7">
    <source>
        <dbReference type="ARBA" id="ARBA00023251"/>
    </source>
</evidence>
<dbReference type="InterPro" id="IPR005829">
    <property type="entry name" value="Sugar_transporter_CS"/>
</dbReference>
<feature type="transmembrane region" description="Helical" evidence="8">
    <location>
        <begin position="272"/>
        <end position="296"/>
    </location>
</feature>
<keyword evidence="6 8" id="KW-0472">Membrane</keyword>
<proteinExistence type="predicted"/>
<feature type="transmembrane region" description="Helical" evidence="8">
    <location>
        <begin position="228"/>
        <end position="251"/>
    </location>
</feature>
<evidence type="ECO:0000313" key="11">
    <source>
        <dbReference type="Proteomes" id="UP001596435"/>
    </source>
</evidence>
<evidence type="ECO:0000313" key="10">
    <source>
        <dbReference type="EMBL" id="MFC7184245.1"/>
    </source>
</evidence>
<dbReference type="NCBIfam" id="TIGR00711">
    <property type="entry name" value="efflux_EmrB"/>
    <property type="match status" value="1"/>
</dbReference>
<comment type="subcellular location">
    <subcellularLocation>
        <location evidence="1">Cell membrane</location>
        <topology evidence="1">Multi-pass membrane protein</topology>
    </subcellularLocation>
</comment>
<organism evidence="10 11">
    <name type="scientific">Kitasatospora paranensis</name>
    <dbReference type="NCBI Taxonomy" id="258053"/>
    <lineage>
        <taxon>Bacteria</taxon>
        <taxon>Bacillati</taxon>
        <taxon>Actinomycetota</taxon>
        <taxon>Actinomycetes</taxon>
        <taxon>Kitasatosporales</taxon>
        <taxon>Streptomycetaceae</taxon>
        <taxon>Kitasatospora</taxon>
    </lineage>
</organism>
<dbReference type="PANTHER" id="PTHR42718:SF48">
    <property type="entry name" value="CONSERVED TWO-DOMAIN MEMBRANE PROTEIN-RELATED"/>
    <property type="match status" value="1"/>
</dbReference>
<sequence length="499" mass="50688">MTTSAPTRTAREYRLVTLTASGGTFLAMLDSTVTNLAVPKLHHDFATASLPQLSWVITGYAVMFAALLAPAGRMADVLGRRRLFVFGIGTFTVASLLCAVAPSIAVLIGTRVLQGVGAAAMIPASLAILLLDGPADGRVKSIGLWSAASALAAAVGPTVGGILVDLLGWRSVFYINLPFGIILTVSALRLLAPTARPAGARLPDPLGTVLLALGVGALTLGVTEGSTWGWLDASTVGVLAAGVVAVALAVIRSLRHPVPAVETSLFRNGGFAATNVVSVLYGMAQYPWLLVGVLYITDLWHYSEMEAGLAMTPGAIVASITALNMGKLAPRIGGPRGVTLVGLVAILLCGLLMIFGLTDHAAFLALWLPAGFIVGIGMGATTMGTSSAAAFSAPPTKFAVGSGVNTMSRQFGGALGIAALAVILQTSGNGSRPLDSYRDVYVFCTVVVVLALLVSFVWLRLTPAAPPAAAPASAPAAQSAAAGTAPAAARQGEAAEGAR</sequence>
<feature type="transmembrane region" description="Helical" evidence="8">
    <location>
        <begin position="83"/>
        <end position="106"/>
    </location>
</feature>
<keyword evidence="3" id="KW-1003">Cell membrane</keyword>
<evidence type="ECO:0000256" key="8">
    <source>
        <dbReference type="SAM" id="Phobius"/>
    </source>
</evidence>
<gene>
    <name evidence="10" type="ORF">ACFQMG_32310</name>
</gene>
<dbReference type="InterPro" id="IPR011701">
    <property type="entry name" value="MFS"/>
</dbReference>
<keyword evidence="7" id="KW-0046">Antibiotic resistance</keyword>
<dbReference type="PANTHER" id="PTHR42718">
    <property type="entry name" value="MAJOR FACILITATOR SUPERFAMILY MULTIDRUG TRANSPORTER MFSC"/>
    <property type="match status" value="1"/>
</dbReference>
<dbReference type="Gene3D" id="1.20.1250.20">
    <property type="entry name" value="MFS general substrate transporter like domains"/>
    <property type="match status" value="1"/>
</dbReference>
<feature type="transmembrane region" description="Helical" evidence="8">
    <location>
        <begin position="338"/>
        <end position="358"/>
    </location>
</feature>
<dbReference type="PROSITE" id="PS00216">
    <property type="entry name" value="SUGAR_TRANSPORT_1"/>
    <property type="match status" value="1"/>
</dbReference>
<feature type="transmembrane region" description="Helical" evidence="8">
    <location>
        <begin position="173"/>
        <end position="192"/>
    </location>
</feature>
<evidence type="ECO:0000256" key="5">
    <source>
        <dbReference type="ARBA" id="ARBA00022989"/>
    </source>
</evidence>
<dbReference type="CDD" id="cd17321">
    <property type="entry name" value="MFS_MMR_MDR_like"/>
    <property type="match status" value="1"/>
</dbReference>
<dbReference type="InterPro" id="IPR020846">
    <property type="entry name" value="MFS_dom"/>
</dbReference>
<reference evidence="11" key="1">
    <citation type="journal article" date="2019" name="Int. J. Syst. Evol. Microbiol.">
        <title>The Global Catalogue of Microorganisms (GCM) 10K type strain sequencing project: providing services to taxonomists for standard genome sequencing and annotation.</title>
        <authorList>
            <consortium name="The Broad Institute Genomics Platform"/>
            <consortium name="The Broad Institute Genome Sequencing Center for Infectious Disease"/>
            <person name="Wu L."/>
            <person name="Ma J."/>
        </authorList>
    </citation>
    <scope>NUCLEOTIDE SEQUENCE [LARGE SCALE GENOMIC DNA]</scope>
    <source>
        <strain evidence="11">CGMCC 1.12859</strain>
    </source>
</reference>
<feature type="domain" description="Major facilitator superfamily (MFS) profile" evidence="9">
    <location>
        <begin position="16"/>
        <end position="463"/>
    </location>
</feature>
<evidence type="ECO:0000256" key="3">
    <source>
        <dbReference type="ARBA" id="ARBA00022475"/>
    </source>
</evidence>
<feature type="transmembrane region" description="Helical" evidence="8">
    <location>
        <begin position="112"/>
        <end position="131"/>
    </location>
</feature>
<evidence type="ECO:0000256" key="4">
    <source>
        <dbReference type="ARBA" id="ARBA00022692"/>
    </source>
</evidence>
<evidence type="ECO:0000256" key="2">
    <source>
        <dbReference type="ARBA" id="ARBA00022448"/>
    </source>
</evidence>
<dbReference type="Proteomes" id="UP001596435">
    <property type="component" value="Unassembled WGS sequence"/>
</dbReference>
<dbReference type="Gene3D" id="1.20.1720.10">
    <property type="entry name" value="Multidrug resistance protein D"/>
    <property type="match status" value="1"/>
</dbReference>
<dbReference type="Pfam" id="PF07690">
    <property type="entry name" value="MFS_1"/>
    <property type="match status" value="1"/>
</dbReference>
<dbReference type="InterPro" id="IPR036259">
    <property type="entry name" value="MFS_trans_sf"/>
</dbReference>
<evidence type="ECO:0000256" key="6">
    <source>
        <dbReference type="ARBA" id="ARBA00023136"/>
    </source>
</evidence>
<accession>A0ABW2G687</accession>
<dbReference type="PRINTS" id="PR01036">
    <property type="entry name" value="TCRTETB"/>
</dbReference>
<dbReference type="PROSITE" id="PS50850">
    <property type="entry name" value="MFS"/>
    <property type="match status" value="1"/>
</dbReference>
<dbReference type="EMBL" id="JBHTAJ010000094">
    <property type="protein sequence ID" value="MFC7184245.1"/>
    <property type="molecule type" value="Genomic_DNA"/>
</dbReference>
<feature type="transmembrane region" description="Helical" evidence="8">
    <location>
        <begin position="204"/>
        <end position="222"/>
    </location>
</feature>
<feature type="transmembrane region" description="Helical" evidence="8">
    <location>
        <begin position="143"/>
        <end position="167"/>
    </location>
</feature>
<keyword evidence="11" id="KW-1185">Reference proteome</keyword>
<dbReference type="RefSeq" id="WP_380232671.1">
    <property type="nucleotide sequence ID" value="NZ_JBHSVH010000002.1"/>
</dbReference>
<comment type="caution">
    <text evidence="10">The sequence shown here is derived from an EMBL/GenBank/DDBJ whole genome shotgun (WGS) entry which is preliminary data.</text>
</comment>
<feature type="transmembrane region" description="Helical" evidence="8">
    <location>
        <begin position="364"/>
        <end position="391"/>
    </location>
</feature>
<dbReference type="SUPFAM" id="SSF103473">
    <property type="entry name" value="MFS general substrate transporter"/>
    <property type="match status" value="1"/>
</dbReference>
<evidence type="ECO:0000259" key="9">
    <source>
        <dbReference type="PROSITE" id="PS50850"/>
    </source>
</evidence>
<feature type="transmembrane region" description="Helical" evidence="8">
    <location>
        <begin position="12"/>
        <end position="33"/>
    </location>
</feature>
<feature type="transmembrane region" description="Helical" evidence="8">
    <location>
        <begin position="440"/>
        <end position="459"/>
    </location>
</feature>
<name>A0ABW2G687_9ACTN</name>
<evidence type="ECO:0000256" key="1">
    <source>
        <dbReference type="ARBA" id="ARBA00004651"/>
    </source>
</evidence>
<dbReference type="InterPro" id="IPR004638">
    <property type="entry name" value="EmrB-like"/>
</dbReference>
<keyword evidence="2" id="KW-0813">Transport</keyword>
<feature type="transmembrane region" description="Helical" evidence="8">
    <location>
        <begin position="411"/>
        <end position="428"/>
    </location>
</feature>
<protein>
    <submittedName>
        <fullName evidence="10">DHA2 family efflux MFS transporter permease subunit</fullName>
    </submittedName>
</protein>
<keyword evidence="4 8" id="KW-0812">Transmembrane</keyword>